<evidence type="ECO:0000313" key="2">
    <source>
        <dbReference type="Proteomes" id="UP001215231"/>
    </source>
</evidence>
<dbReference type="RefSeq" id="WP_274051262.1">
    <property type="nucleotide sequence ID" value="NZ_CP059693.1"/>
</dbReference>
<reference evidence="1 2" key="1">
    <citation type="journal article" date="2022" name="Mar. Drugs">
        <title>Bioassay-Guided Fractionation Leads to the Detection of Cholic Acid Generated by the Rare Thalassomonas sp.</title>
        <authorList>
            <person name="Pheiffer F."/>
            <person name="Schneider Y.K."/>
            <person name="Hansen E.H."/>
            <person name="Andersen J.H."/>
            <person name="Isaksson J."/>
            <person name="Busche T."/>
            <person name="R C."/>
            <person name="Kalinowski J."/>
            <person name="Zyl L.V."/>
            <person name="Trindade M."/>
        </authorList>
    </citation>
    <scope>NUCLEOTIDE SEQUENCE [LARGE SCALE GENOMIC DNA]</scope>
    <source>
        <strain evidence="1 2">A5K-61T</strain>
    </source>
</reference>
<dbReference type="EMBL" id="CP059693">
    <property type="protein sequence ID" value="WDE11127.1"/>
    <property type="molecule type" value="Genomic_DNA"/>
</dbReference>
<gene>
    <name evidence="1" type="ORF">H3N35_23285</name>
</gene>
<sequence>MAETMLVTDLKSVFVEKELSVSNCSKAESGEDKAVLLWHSSLMGNHPTAVIGKDC</sequence>
<accession>A0ABY7VE12</accession>
<dbReference type="Proteomes" id="UP001215231">
    <property type="component" value="Chromosome"/>
</dbReference>
<protein>
    <submittedName>
        <fullName evidence="1">Uncharacterized protein</fullName>
    </submittedName>
</protein>
<proteinExistence type="predicted"/>
<evidence type="ECO:0000313" key="1">
    <source>
        <dbReference type="EMBL" id="WDE11127.1"/>
    </source>
</evidence>
<keyword evidence="2" id="KW-1185">Reference proteome</keyword>
<organism evidence="1 2">
    <name type="scientific">Thalassomonas haliotis</name>
    <dbReference type="NCBI Taxonomy" id="485448"/>
    <lineage>
        <taxon>Bacteria</taxon>
        <taxon>Pseudomonadati</taxon>
        <taxon>Pseudomonadota</taxon>
        <taxon>Gammaproteobacteria</taxon>
        <taxon>Alteromonadales</taxon>
        <taxon>Colwelliaceae</taxon>
        <taxon>Thalassomonas</taxon>
    </lineage>
</organism>
<name>A0ABY7VE12_9GAMM</name>